<protein>
    <submittedName>
        <fullName evidence="3">Uncharacterized protein</fullName>
    </submittedName>
</protein>
<dbReference type="Pfam" id="PF10445">
    <property type="entry name" value="DUF2456"/>
    <property type="match status" value="1"/>
</dbReference>
<evidence type="ECO:0000313" key="4">
    <source>
        <dbReference type="Proteomes" id="UP000241769"/>
    </source>
</evidence>
<feature type="transmembrane region" description="Helical" evidence="2">
    <location>
        <begin position="144"/>
        <end position="171"/>
    </location>
</feature>
<evidence type="ECO:0000256" key="1">
    <source>
        <dbReference type="SAM" id="MobiDB-lite"/>
    </source>
</evidence>
<keyword evidence="4" id="KW-1185">Reference proteome</keyword>
<comment type="caution">
    <text evidence="3">The sequence shown here is derived from an EMBL/GenBank/DDBJ whole genome shotgun (WGS) entry which is preliminary data.</text>
</comment>
<accession>A0A2P6MVJ7</accession>
<keyword evidence="2" id="KW-0812">Transmembrane</keyword>
<feature type="region of interest" description="Disordered" evidence="1">
    <location>
        <begin position="1"/>
        <end position="21"/>
    </location>
</feature>
<dbReference type="PANTHER" id="PTHR28297">
    <property type="entry name" value="FUNGAL PROTEIN"/>
    <property type="match status" value="1"/>
</dbReference>
<feature type="transmembrane region" description="Helical" evidence="2">
    <location>
        <begin position="74"/>
        <end position="92"/>
    </location>
</feature>
<name>A0A2P6MVJ7_9EUKA</name>
<sequence>MSTIPEQNLPPPAPAQKPATRRPTTRNILYIIVMNVIGATILDAGINLGIAAAMYTNAYPVRVWEFPNTMAGDAAVTVFIQGILTWVISGMLTSRDLRLAAFGISPIRAPRSIREGPRIVQWFFGGNLDILERRIGHSERLRRLVSSIVHGVIYSIAIFFIAWPIGVGILAATAGPGGFIAGWPTAAYFKAAFGGGMGFWQTPIIVVIAMMRKGWPERDEYEARKIADKIKHKQGQQTVVNAPVASDRLPPVSV</sequence>
<feature type="transmembrane region" description="Helical" evidence="2">
    <location>
        <begin position="191"/>
        <end position="211"/>
    </location>
</feature>
<dbReference type="OrthoDB" id="15595at2759"/>
<dbReference type="InParanoid" id="A0A2P6MVJ7"/>
<gene>
    <name evidence="3" type="ORF">PROFUN_09151</name>
</gene>
<dbReference type="Proteomes" id="UP000241769">
    <property type="component" value="Unassembled WGS sequence"/>
</dbReference>
<evidence type="ECO:0000256" key="2">
    <source>
        <dbReference type="SAM" id="Phobius"/>
    </source>
</evidence>
<proteinExistence type="predicted"/>
<dbReference type="EMBL" id="MDYQ01000364">
    <property type="protein sequence ID" value="PRP75727.1"/>
    <property type="molecule type" value="Genomic_DNA"/>
</dbReference>
<keyword evidence="2" id="KW-0472">Membrane</keyword>
<keyword evidence="2" id="KW-1133">Transmembrane helix</keyword>
<evidence type="ECO:0000313" key="3">
    <source>
        <dbReference type="EMBL" id="PRP75727.1"/>
    </source>
</evidence>
<dbReference type="AlphaFoldDB" id="A0A2P6MVJ7"/>
<organism evidence="3 4">
    <name type="scientific">Planoprotostelium fungivorum</name>
    <dbReference type="NCBI Taxonomy" id="1890364"/>
    <lineage>
        <taxon>Eukaryota</taxon>
        <taxon>Amoebozoa</taxon>
        <taxon>Evosea</taxon>
        <taxon>Variosea</taxon>
        <taxon>Cavosteliida</taxon>
        <taxon>Cavosteliaceae</taxon>
        <taxon>Planoprotostelium</taxon>
    </lineage>
</organism>
<feature type="transmembrane region" description="Helical" evidence="2">
    <location>
        <begin position="28"/>
        <end position="54"/>
    </location>
</feature>
<dbReference type="PANTHER" id="PTHR28297:SF1">
    <property type="entry name" value="FUNGAL PROTEIN"/>
    <property type="match status" value="1"/>
</dbReference>
<reference evidence="3 4" key="1">
    <citation type="journal article" date="2018" name="Genome Biol. Evol.">
        <title>Multiple Roots of Fruiting Body Formation in Amoebozoa.</title>
        <authorList>
            <person name="Hillmann F."/>
            <person name="Forbes G."/>
            <person name="Novohradska S."/>
            <person name="Ferling I."/>
            <person name="Riege K."/>
            <person name="Groth M."/>
            <person name="Westermann M."/>
            <person name="Marz M."/>
            <person name="Spaller T."/>
            <person name="Winckler T."/>
            <person name="Schaap P."/>
            <person name="Glockner G."/>
        </authorList>
    </citation>
    <scope>NUCLEOTIDE SEQUENCE [LARGE SCALE GENOMIC DNA]</scope>
    <source>
        <strain evidence="3 4">Jena</strain>
    </source>
</reference>
<dbReference type="InterPro" id="IPR018852">
    <property type="entry name" value="DUF2456"/>
</dbReference>